<organism evidence="1">
    <name type="scientific">Siphoviridae sp. ctrvp54</name>
    <dbReference type="NCBI Taxonomy" id="2825690"/>
    <lineage>
        <taxon>Viruses</taxon>
        <taxon>Duplodnaviria</taxon>
        <taxon>Heunggongvirae</taxon>
        <taxon>Uroviricota</taxon>
        <taxon>Caudoviricetes</taxon>
    </lineage>
</organism>
<name>A0A8S5P8S6_9CAUD</name>
<proteinExistence type="predicted"/>
<evidence type="ECO:0000313" key="1">
    <source>
        <dbReference type="EMBL" id="DAE02843.1"/>
    </source>
</evidence>
<dbReference type="EMBL" id="BK015354">
    <property type="protein sequence ID" value="DAE02843.1"/>
    <property type="molecule type" value="Genomic_DNA"/>
</dbReference>
<sequence>MATTIRRLQVRLGLGKDDEIELLSELLASAESAIMARRFPFGYSEDAEMPLQYEDLQIRIAMDMYNRMGAEGQMSHSENGVQRTYESSWISESLLNEIVPMVGTGRNNADAESE</sequence>
<accession>A0A8S5P8S6</accession>
<dbReference type="Pfam" id="PF05135">
    <property type="entry name" value="Phage_connect_1"/>
    <property type="match status" value="1"/>
</dbReference>
<dbReference type="InterPro" id="IPR021146">
    <property type="entry name" value="Phage_gp6-like_head-tail"/>
</dbReference>
<protein>
    <submittedName>
        <fullName evidence="1">Tail connector protein</fullName>
    </submittedName>
</protein>
<reference evidence="1" key="1">
    <citation type="journal article" date="2021" name="Proc. Natl. Acad. Sci. U.S.A.">
        <title>A Catalog of Tens of Thousands of Viruses from Human Metagenomes Reveals Hidden Associations with Chronic Diseases.</title>
        <authorList>
            <person name="Tisza M.J."/>
            <person name="Buck C.B."/>
        </authorList>
    </citation>
    <scope>NUCLEOTIDE SEQUENCE</scope>
    <source>
        <strain evidence="1">Ctrvp54</strain>
    </source>
</reference>